<feature type="transmembrane region" description="Helical" evidence="9">
    <location>
        <begin position="225"/>
        <end position="245"/>
    </location>
</feature>
<dbReference type="PROSITE" id="PS00218">
    <property type="entry name" value="AMINO_ACID_PERMEASE_1"/>
    <property type="match status" value="1"/>
</dbReference>
<dbReference type="OrthoDB" id="5297508at2"/>
<feature type="transmembrane region" description="Helical" evidence="9">
    <location>
        <begin position="359"/>
        <end position="380"/>
    </location>
</feature>
<feature type="transmembrane region" description="Helical" evidence="9">
    <location>
        <begin position="452"/>
        <end position="474"/>
    </location>
</feature>
<dbReference type="KEGG" id="moo:BWL13_00760"/>
<evidence type="ECO:0000256" key="4">
    <source>
        <dbReference type="ARBA" id="ARBA00022475"/>
    </source>
</evidence>
<reference evidence="11 12" key="1">
    <citation type="submission" date="2014-03" db="EMBL/GenBank/DDBJ databases">
        <title>Draft Genome Sequences of 13 Willow Endophytes.</title>
        <authorList>
            <person name="Gan H.Y."/>
            <person name="Gan H.M."/>
            <person name="Savka M.A."/>
            <person name="Hudson A.O."/>
        </authorList>
    </citation>
    <scope>NUCLEOTIDE SEQUENCE [LARGE SCALE GENOMIC DNA]</scope>
    <source>
        <strain evidence="11 12">RIT293</strain>
    </source>
</reference>
<dbReference type="Proteomes" id="UP000024001">
    <property type="component" value="Unassembled WGS sequence"/>
</dbReference>
<keyword evidence="12" id="KW-1185">Reference proteome</keyword>
<dbReference type="RefSeq" id="WP_036313367.1">
    <property type="nucleotide sequence ID" value="NZ_CP031421.1"/>
</dbReference>
<dbReference type="GeneID" id="91431167"/>
<comment type="caution">
    <text evidence="11">The sequence shown here is derived from an EMBL/GenBank/DDBJ whole genome shotgun (WGS) entry which is preliminary data.</text>
</comment>
<dbReference type="Pfam" id="PF00324">
    <property type="entry name" value="AA_permease"/>
    <property type="match status" value="1"/>
</dbReference>
<feature type="transmembrane region" description="Helical" evidence="9">
    <location>
        <begin position="311"/>
        <end position="330"/>
    </location>
</feature>
<feature type="domain" description="Amino acid permease/ SLC12A" evidence="10">
    <location>
        <begin position="37"/>
        <end position="479"/>
    </location>
</feature>
<dbReference type="GO" id="GO:0006865">
    <property type="term" value="P:amino acid transport"/>
    <property type="evidence" value="ECO:0007669"/>
    <property type="project" value="UniProtKB-KW"/>
</dbReference>
<feature type="transmembrane region" description="Helical" evidence="9">
    <location>
        <begin position="428"/>
        <end position="446"/>
    </location>
</feature>
<evidence type="ECO:0000256" key="3">
    <source>
        <dbReference type="ARBA" id="ARBA00022448"/>
    </source>
</evidence>
<dbReference type="InterPro" id="IPR004841">
    <property type="entry name" value="AA-permease/SLC12A_dom"/>
</dbReference>
<gene>
    <name evidence="11" type="ORF">BW34_02617</name>
</gene>
<evidence type="ECO:0000256" key="8">
    <source>
        <dbReference type="ARBA" id="ARBA00023136"/>
    </source>
</evidence>
<evidence type="ECO:0000313" key="12">
    <source>
        <dbReference type="Proteomes" id="UP000024001"/>
    </source>
</evidence>
<dbReference type="PANTHER" id="PTHR43495:SF1">
    <property type="entry name" value="L-ASPARAGINE PERMEASE"/>
    <property type="match status" value="1"/>
</dbReference>
<evidence type="ECO:0000256" key="5">
    <source>
        <dbReference type="ARBA" id="ARBA00022692"/>
    </source>
</evidence>
<accession>A0A031FLX8</accession>
<name>A0A031FLX8_9MICO</name>
<organism evidence="11 12">
    <name type="scientific">Microbacterium oleivorans</name>
    <dbReference type="NCBI Taxonomy" id="273677"/>
    <lineage>
        <taxon>Bacteria</taxon>
        <taxon>Bacillati</taxon>
        <taxon>Actinomycetota</taxon>
        <taxon>Actinomycetes</taxon>
        <taxon>Micrococcales</taxon>
        <taxon>Microbacteriaceae</taxon>
        <taxon>Microbacterium</taxon>
    </lineage>
</organism>
<feature type="transmembrane region" description="Helical" evidence="9">
    <location>
        <begin position="150"/>
        <end position="172"/>
    </location>
</feature>
<evidence type="ECO:0000256" key="9">
    <source>
        <dbReference type="SAM" id="Phobius"/>
    </source>
</evidence>
<feature type="transmembrane region" description="Helical" evidence="9">
    <location>
        <begin position="266"/>
        <end position="287"/>
    </location>
</feature>
<dbReference type="InterPro" id="IPR004840">
    <property type="entry name" value="Amino_acid_permease_CS"/>
</dbReference>
<evidence type="ECO:0000256" key="2">
    <source>
        <dbReference type="ARBA" id="ARBA00008583"/>
    </source>
</evidence>
<dbReference type="PANTHER" id="PTHR43495">
    <property type="entry name" value="GABA PERMEASE"/>
    <property type="match status" value="1"/>
</dbReference>
<keyword evidence="3" id="KW-0813">Transport</keyword>
<comment type="subcellular location">
    <subcellularLocation>
        <location evidence="1">Cell membrane</location>
        <topology evidence="1">Multi-pass membrane protein</topology>
    </subcellularLocation>
</comment>
<evidence type="ECO:0000256" key="7">
    <source>
        <dbReference type="ARBA" id="ARBA00022989"/>
    </source>
</evidence>
<protein>
    <submittedName>
        <fullName evidence="11">Gamma-aminobutyrate permease</fullName>
    </submittedName>
</protein>
<dbReference type="EMBL" id="JFYO01000011">
    <property type="protein sequence ID" value="EZP25166.1"/>
    <property type="molecule type" value="Genomic_DNA"/>
</dbReference>
<evidence type="ECO:0000256" key="1">
    <source>
        <dbReference type="ARBA" id="ARBA00004651"/>
    </source>
</evidence>
<keyword evidence="5 9" id="KW-0812">Transmembrane</keyword>
<keyword evidence="6" id="KW-0029">Amino-acid transport</keyword>
<dbReference type="GO" id="GO:0055085">
    <property type="term" value="P:transmembrane transport"/>
    <property type="evidence" value="ECO:0007669"/>
    <property type="project" value="InterPro"/>
</dbReference>
<evidence type="ECO:0000256" key="6">
    <source>
        <dbReference type="ARBA" id="ARBA00022970"/>
    </source>
</evidence>
<evidence type="ECO:0000313" key="11">
    <source>
        <dbReference type="EMBL" id="EZP25166.1"/>
    </source>
</evidence>
<keyword evidence="8 9" id="KW-0472">Membrane</keyword>
<sequence>MTTESTPTETDAALLRTASIAQAEGAGFHKGLRPRQIQMIAIGGAIGTGLFMGAGGRLAEAGPALVLVYAVCAVFAFLVMRALGELILHRPSTGSFVSYAREFYGEKMAFAAGWMYWLNWAMTSVADVTAVALYMNFFKQYVPAFAGIPQWVFALVALVLVLAMNLVSVKVFGELEFWFAVIKVAALVTFLVVGIFFVVTGTPVAGTTPGFHLITDNGGVFPNGILPALIVVQGVVFAYASIELVGTAAGETENARTIMPKAIRAVVFRLAVFYVGSVLLFALLMPYTSYESGVSPFVTFFGSIGVQGADVIMNLVVLTAVVSSLNAGLYSTGRILHSMAVTGSAPAPLMRMNRAGVPYMGIAVTAVVTAMGVVLNALYPSDAFEIALNVSALGIISAWAVIVLCQIKLQRLARAGVIERPSFRMPGAPYTGWVTLVFLASVIVLMSLDYPIGSFTVGSLIVIVPALIGGWFLMRDRIRMLAAQQTGTIAALQRSDEGGA</sequence>
<feature type="transmembrane region" description="Helical" evidence="9">
    <location>
        <begin position="64"/>
        <end position="83"/>
    </location>
</feature>
<evidence type="ECO:0000259" key="10">
    <source>
        <dbReference type="Pfam" id="PF00324"/>
    </source>
</evidence>
<feature type="transmembrane region" description="Helical" evidence="9">
    <location>
        <begin position="386"/>
        <end position="407"/>
    </location>
</feature>
<dbReference type="PATRIC" id="fig|273677.3.peg.2589"/>
<dbReference type="Gene3D" id="1.20.1740.10">
    <property type="entry name" value="Amino acid/polyamine transporter I"/>
    <property type="match status" value="1"/>
</dbReference>
<dbReference type="PIRSF" id="PIRSF006060">
    <property type="entry name" value="AA_transporter"/>
    <property type="match status" value="1"/>
</dbReference>
<dbReference type="eggNOG" id="COG1113">
    <property type="taxonomic scope" value="Bacteria"/>
</dbReference>
<dbReference type="GO" id="GO:0005886">
    <property type="term" value="C:plasma membrane"/>
    <property type="evidence" value="ECO:0007669"/>
    <property type="project" value="UniProtKB-SubCell"/>
</dbReference>
<comment type="similarity">
    <text evidence="2">Belongs to the amino acid-polyamine-organocation (APC) superfamily. Amino acid transporter (AAT) (TC 2.A.3.1) family.</text>
</comment>
<dbReference type="FunFam" id="1.20.1740.10:FF:000001">
    <property type="entry name" value="Amino acid permease"/>
    <property type="match status" value="1"/>
</dbReference>
<keyword evidence="7 9" id="KW-1133">Transmembrane helix</keyword>
<keyword evidence="4" id="KW-1003">Cell membrane</keyword>
<feature type="transmembrane region" description="Helical" evidence="9">
    <location>
        <begin position="117"/>
        <end position="138"/>
    </location>
</feature>
<dbReference type="AlphaFoldDB" id="A0A031FLX8"/>
<proteinExistence type="inferred from homology"/>
<feature type="transmembrane region" description="Helical" evidence="9">
    <location>
        <begin position="184"/>
        <end position="205"/>
    </location>
</feature>
<feature type="transmembrane region" description="Helical" evidence="9">
    <location>
        <begin position="39"/>
        <end position="58"/>
    </location>
</feature>